<protein>
    <recommendedName>
        <fullName evidence="3">GIY-YIG nuclease family protein</fullName>
    </recommendedName>
</protein>
<organism evidence="1 2">
    <name type="scientific">Pseudomonas monteilii</name>
    <dbReference type="NCBI Taxonomy" id="76759"/>
    <lineage>
        <taxon>Bacteria</taxon>
        <taxon>Pseudomonadati</taxon>
        <taxon>Pseudomonadota</taxon>
        <taxon>Gammaproteobacteria</taxon>
        <taxon>Pseudomonadales</taxon>
        <taxon>Pseudomonadaceae</taxon>
        <taxon>Pseudomonas</taxon>
    </lineage>
</organism>
<gene>
    <name evidence="1" type="ORF">D0894_21620</name>
</gene>
<dbReference type="InterPro" id="IPR035901">
    <property type="entry name" value="GIY-YIG_endonuc_sf"/>
</dbReference>
<proteinExistence type="predicted"/>
<dbReference type="Proteomes" id="UP000265875">
    <property type="component" value="Unassembled WGS sequence"/>
</dbReference>
<dbReference type="EMBL" id="QWLL01000050">
    <property type="protein sequence ID" value="RII75626.1"/>
    <property type="molecule type" value="Genomic_DNA"/>
</dbReference>
<dbReference type="AlphaFoldDB" id="A0A399M406"/>
<evidence type="ECO:0000313" key="1">
    <source>
        <dbReference type="EMBL" id="RII75626.1"/>
    </source>
</evidence>
<evidence type="ECO:0000313" key="2">
    <source>
        <dbReference type="Proteomes" id="UP000265875"/>
    </source>
</evidence>
<name>A0A399M406_9PSED</name>
<dbReference type="Gene3D" id="3.40.1440.10">
    <property type="entry name" value="GIY-YIG endonuclease"/>
    <property type="match status" value="1"/>
</dbReference>
<comment type="caution">
    <text evidence="1">The sequence shown here is derived from an EMBL/GenBank/DDBJ whole genome shotgun (WGS) entry which is preliminary data.</text>
</comment>
<reference evidence="1 2" key="1">
    <citation type="submission" date="2018-08" db="EMBL/GenBank/DDBJ databases">
        <title>Draft genome sequence of the cyanotroph, Pseudomonas monteilii BCN3.</title>
        <authorList>
            <person name="Jones L.B."/>
            <person name="Kunz D.A."/>
        </authorList>
    </citation>
    <scope>NUCLEOTIDE SEQUENCE [LARGE SCALE GENOMIC DNA]</scope>
    <source>
        <strain evidence="1 2">BCN3</strain>
    </source>
</reference>
<evidence type="ECO:0008006" key="3">
    <source>
        <dbReference type="Google" id="ProtNLM"/>
    </source>
</evidence>
<sequence>MAVAVKDALKEYEAALQSALRVAPLSSSNWASQVPREAGVYVIWQAQTPVYVGESSSLRLRMADMARPINHTFTRKIAQKYGIPETDYAELARTISANYHLSHIQVELGRAEIEEYLILRWRHSLMNKPTRRLLHSTQYHWVEALQQ</sequence>
<accession>A0A399M406</accession>